<comment type="similarity">
    <text evidence="3 9">Belongs to the glycogen phosphorylase family.</text>
</comment>
<keyword evidence="7 9" id="KW-0119">Carbohydrate metabolism</keyword>
<protein>
    <recommendedName>
        <fullName evidence="9">Alpha-1,4 glucan phosphorylase</fullName>
        <ecNumber evidence="9">2.4.1.1</ecNumber>
    </recommendedName>
</protein>
<evidence type="ECO:0000313" key="11">
    <source>
        <dbReference type="Proteomes" id="UP001576776"/>
    </source>
</evidence>
<dbReference type="EC" id="2.4.1.1" evidence="9"/>
<keyword evidence="6 9" id="KW-0663">Pyridoxal phosphate</keyword>
<evidence type="ECO:0000313" key="10">
    <source>
        <dbReference type="EMBL" id="MFB2937671.1"/>
    </source>
</evidence>
<dbReference type="GO" id="GO:0004645">
    <property type="term" value="F:1,4-alpha-oligoglucan phosphorylase activity"/>
    <property type="evidence" value="ECO:0007669"/>
    <property type="project" value="UniProtKB-EC"/>
</dbReference>
<evidence type="ECO:0000256" key="2">
    <source>
        <dbReference type="ARBA" id="ARBA00001933"/>
    </source>
</evidence>
<evidence type="ECO:0000256" key="8">
    <source>
        <dbReference type="ARBA" id="ARBA00025174"/>
    </source>
</evidence>
<sequence length="842" mass="97477">MVSIVPNNIQIEDDRTGINVETLKRAFLDNLFYIQAKFPKISTKNDYYMALAYTVRDRLLNRWLQTTQTYLEKAPRTVAYLSAEFLMGPHLGNNLMNLGLYNVVKQAMEEFGLGLTDLLEQEEEPGLGNGGLGRLAACYIDSLATLEIPAIGYGIRYEYGIFDQEIKNGWQVEITDKWLRYGNPWEVPRPEAELEVKFGGHTENYTDEHGRYHVQWIPFKVVKGVPYDTPILGFQTNNANTLRLWKAEAPESFDFEAFNKGDYFGSVQEKSECENITKVLYPNDDSYQGKQLRLEQQFFFVSCSLQDMIRMMKAQNLTLERFHEHFAIQLNDTHPTIAVAELMRLLLDEHQFDWDKAWNITTKTFAYTNHTLLPEALERWSINMFGSSFPRHLQIIYEINLRFLDEVRIKFPDDGNRLRRMSIIDESGERYIRMAHLACVGSFAINGVAELHSELLKKTTLHDFYEMYPEKFTNVTNGVTPRRFMVLSNPRLANLITKKIGDSWVTNLDELRKLETFLYDSDFCKEFHQVKQDVKQDLANYIRTNYNITIDPNSLFDIQAKRIHEYKRQHLNALYIITLYNRIKANPNLDVTPRTFLFGGKAAPGYYMAKLIIKLINSIADVVNHDPDMRDRLKVIFLKDYNVKFAQRVYPAADLSEQISTAGKEASGTGNMKFSMNGALTIGTLDGANIEIREVVGEENFFLFGLTAEEVLQKKAAGYNPWDYYNSNPELKLAIDRISSGFFSHGDPNLFKPLLDSLLYRDQYLLLADYQSYIECQDRVSQAYRDREQWIRMSILNVARIGKFSSDRSIRDYVQNIWKVSALKVEVPEYSQSTNGDLKLSY</sequence>
<dbReference type="PANTHER" id="PTHR11468">
    <property type="entry name" value="GLYCOGEN PHOSPHORYLASE"/>
    <property type="match status" value="1"/>
</dbReference>
<comment type="caution">
    <text evidence="10">The sequence shown here is derived from an EMBL/GenBank/DDBJ whole genome shotgun (WGS) entry which is preliminary data.</text>
</comment>
<evidence type="ECO:0000256" key="3">
    <source>
        <dbReference type="ARBA" id="ARBA00006047"/>
    </source>
</evidence>
<dbReference type="PANTHER" id="PTHR11468:SF3">
    <property type="entry name" value="GLYCOGEN PHOSPHORYLASE, LIVER FORM"/>
    <property type="match status" value="1"/>
</dbReference>
<accession>A0ABV4YFS8</accession>
<evidence type="ECO:0000256" key="6">
    <source>
        <dbReference type="ARBA" id="ARBA00022898"/>
    </source>
</evidence>
<comment type="catalytic activity">
    <reaction evidence="1 9">
        <text>[(1-&gt;4)-alpha-D-glucosyl](n) + phosphate = [(1-&gt;4)-alpha-D-glucosyl](n-1) + alpha-D-glucose 1-phosphate</text>
        <dbReference type="Rhea" id="RHEA:41732"/>
        <dbReference type="Rhea" id="RHEA-COMP:9584"/>
        <dbReference type="Rhea" id="RHEA-COMP:9586"/>
        <dbReference type="ChEBI" id="CHEBI:15444"/>
        <dbReference type="ChEBI" id="CHEBI:43474"/>
        <dbReference type="ChEBI" id="CHEBI:58601"/>
        <dbReference type="EC" id="2.4.1.1"/>
    </reaction>
</comment>
<comment type="function">
    <text evidence="9">Allosteric enzyme that catalyzes the rate-limiting step in glycogen catabolism, the phosphorolytic cleavage of glycogen to produce glucose-1-phosphate, and plays a central role in maintaining cellular and organismal glucose homeostasis.</text>
</comment>
<reference evidence="10 11" key="1">
    <citation type="submission" date="2024-09" db="EMBL/GenBank/DDBJ databases">
        <title>Floridaenema gen nov. (Aerosakkonemataceae, Aerosakkonematales ord. nov., Cyanobacteria) from benthic tropical and subtropical fresh waters, with the description of four new species.</title>
        <authorList>
            <person name="Moretto J.A."/>
            <person name="Berthold D.E."/>
            <person name="Lefler F.W."/>
            <person name="Huang I.-S."/>
            <person name="Laughinghouse H. IV."/>
        </authorList>
    </citation>
    <scope>NUCLEOTIDE SEQUENCE [LARGE SCALE GENOMIC DNA]</scope>
    <source>
        <strain evidence="10 11">BLCC-F154</strain>
    </source>
</reference>
<evidence type="ECO:0000256" key="4">
    <source>
        <dbReference type="ARBA" id="ARBA00022676"/>
    </source>
</evidence>
<keyword evidence="5 9" id="KW-0808">Transferase</keyword>
<comment type="function">
    <text evidence="8">Phosphorylase is an important allosteric enzyme in carbohydrate metabolism. Enzymes from different sources differ in their regulatory mechanisms and in their natural substrates. However, all known phosphorylases share catalytic and structural properties.</text>
</comment>
<dbReference type="NCBIfam" id="TIGR02093">
    <property type="entry name" value="P_ylase"/>
    <property type="match status" value="1"/>
</dbReference>
<dbReference type="InterPro" id="IPR035090">
    <property type="entry name" value="Pyridoxal_P_attach_site"/>
</dbReference>
<keyword evidence="4 9" id="KW-0328">Glycosyltransferase</keyword>
<evidence type="ECO:0000256" key="1">
    <source>
        <dbReference type="ARBA" id="ARBA00001275"/>
    </source>
</evidence>
<keyword evidence="11" id="KW-1185">Reference proteome</keyword>
<dbReference type="SUPFAM" id="SSF53756">
    <property type="entry name" value="UDP-Glycosyltransferase/glycogen phosphorylase"/>
    <property type="match status" value="1"/>
</dbReference>
<dbReference type="EMBL" id="JBHFNS010000077">
    <property type="protein sequence ID" value="MFB2937671.1"/>
    <property type="molecule type" value="Genomic_DNA"/>
</dbReference>
<comment type="cofactor">
    <cofactor evidence="2 9">
        <name>pyridoxal 5'-phosphate</name>
        <dbReference type="ChEBI" id="CHEBI:597326"/>
    </cofactor>
</comment>
<evidence type="ECO:0000256" key="9">
    <source>
        <dbReference type="RuleBase" id="RU000587"/>
    </source>
</evidence>
<dbReference type="PROSITE" id="PS00102">
    <property type="entry name" value="PHOSPHORYLASE"/>
    <property type="match status" value="1"/>
</dbReference>
<evidence type="ECO:0000256" key="5">
    <source>
        <dbReference type="ARBA" id="ARBA00022679"/>
    </source>
</evidence>
<gene>
    <name evidence="10" type="ORF">ACE1B6_20680</name>
</gene>
<evidence type="ECO:0000256" key="7">
    <source>
        <dbReference type="ARBA" id="ARBA00023277"/>
    </source>
</evidence>
<dbReference type="Proteomes" id="UP001576776">
    <property type="component" value="Unassembled WGS sequence"/>
</dbReference>
<name>A0ABV4YFS8_9CYAN</name>
<dbReference type="Gene3D" id="3.40.50.2000">
    <property type="entry name" value="Glycogen Phosphorylase B"/>
    <property type="match status" value="2"/>
</dbReference>
<dbReference type="InterPro" id="IPR011833">
    <property type="entry name" value="Glycg_phsphrylas"/>
</dbReference>
<dbReference type="PIRSF" id="PIRSF000460">
    <property type="entry name" value="Pprylas_GlgP"/>
    <property type="match status" value="1"/>
</dbReference>
<dbReference type="Pfam" id="PF00343">
    <property type="entry name" value="Phosphorylase"/>
    <property type="match status" value="1"/>
</dbReference>
<dbReference type="InterPro" id="IPR000811">
    <property type="entry name" value="Glyco_trans_35"/>
</dbReference>
<proteinExistence type="inferred from homology"/>
<organism evidence="10 11">
    <name type="scientific">Floridaenema fluviatile BLCC-F154</name>
    <dbReference type="NCBI Taxonomy" id="3153640"/>
    <lineage>
        <taxon>Bacteria</taxon>
        <taxon>Bacillati</taxon>
        <taxon>Cyanobacteriota</taxon>
        <taxon>Cyanophyceae</taxon>
        <taxon>Oscillatoriophycideae</taxon>
        <taxon>Aerosakkonematales</taxon>
        <taxon>Aerosakkonemataceae</taxon>
        <taxon>Floridanema</taxon>
        <taxon>Floridanema fluviatile</taxon>
    </lineage>
</organism>
<dbReference type="RefSeq" id="WP_413259156.1">
    <property type="nucleotide sequence ID" value="NZ_JBHFNS010000077.1"/>
</dbReference>
<dbReference type="CDD" id="cd04300">
    <property type="entry name" value="GT35_Glycogen_Phosphorylase"/>
    <property type="match status" value="1"/>
</dbReference>